<dbReference type="KEGG" id="uam:UABAM_01483"/>
<dbReference type="InterPro" id="IPR029016">
    <property type="entry name" value="GAF-like_dom_sf"/>
</dbReference>
<dbReference type="SMART" id="SM00065">
    <property type="entry name" value="GAF"/>
    <property type="match status" value="1"/>
</dbReference>
<dbReference type="InterPro" id="IPR003018">
    <property type="entry name" value="GAF"/>
</dbReference>
<keyword evidence="4" id="KW-1185">Reference proteome</keyword>
<dbReference type="Proteomes" id="UP000326354">
    <property type="component" value="Chromosome"/>
</dbReference>
<evidence type="ECO:0000256" key="1">
    <source>
        <dbReference type="SAM" id="Coils"/>
    </source>
</evidence>
<dbReference type="SUPFAM" id="SSF55781">
    <property type="entry name" value="GAF domain-like"/>
    <property type="match status" value="1"/>
</dbReference>
<dbReference type="EMBL" id="AP019860">
    <property type="protein sequence ID" value="BBM83132.1"/>
    <property type="molecule type" value="Genomic_DNA"/>
</dbReference>
<dbReference type="Pfam" id="PF01590">
    <property type="entry name" value="GAF"/>
    <property type="match status" value="1"/>
</dbReference>
<dbReference type="RefSeq" id="WP_151967347.1">
    <property type="nucleotide sequence ID" value="NZ_AP019860.1"/>
</dbReference>
<dbReference type="OrthoDB" id="8026818at2"/>
<evidence type="ECO:0000313" key="4">
    <source>
        <dbReference type="Proteomes" id="UP000326354"/>
    </source>
</evidence>
<feature type="domain" description="GAF" evidence="2">
    <location>
        <begin position="28"/>
        <end position="173"/>
    </location>
</feature>
<keyword evidence="1" id="KW-0175">Coiled coil</keyword>
<gene>
    <name evidence="3" type="ORF">UABAM_01483</name>
</gene>
<sequence length="291" mass="33276">MKEQSLQDEVNRYARLSEIILAVSSAKDLETLLFESVKKIYSIFRFDNCWLALLNRDSISYSVKHIFNVDDNLVANQDCILLNVGVCGWVIENQQMHLSGEWLPQESEVIAPNKEKQSILALPLQVGGDTIGTIVFTDKKQDSFEIVDIEMAVTFTVHMALAIDRWRQLEQLVEMNKDLEQKVQQRTQQLKISNRTLQDKIVSSQRALQDQITSSSRIQKSLQLEKDTAEKRLQAKNQLLQNLRPAIESIVEDTSLLVRKNAYEDKLNCDQLRRIQSAAEQSLAAIDNDNS</sequence>
<protein>
    <recommendedName>
        <fullName evidence="2">GAF domain-containing protein</fullName>
    </recommendedName>
</protein>
<name>A0A5S9F261_UABAM</name>
<accession>A0A5S9F261</accession>
<dbReference type="AlphaFoldDB" id="A0A5S9F261"/>
<organism evidence="3 4">
    <name type="scientific">Uabimicrobium amorphum</name>
    <dbReference type="NCBI Taxonomy" id="2596890"/>
    <lineage>
        <taxon>Bacteria</taxon>
        <taxon>Pseudomonadati</taxon>
        <taxon>Planctomycetota</taxon>
        <taxon>Candidatus Uabimicrobiia</taxon>
        <taxon>Candidatus Uabimicrobiales</taxon>
        <taxon>Candidatus Uabimicrobiaceae</taxon>
        <taxon>Candidatus Uabimicrobium</taxon>
    </lineage>
</organism>
<feature type="coiled-coil region" evidence="1">
    <location>
        <begin position="169"/>
        <end position="239"/>
    </location>
</feature>
<reference evidence="3 4" key="1">
    <citation type="submission" date="2019-08" db="EMBL/GenBank/DDBJ databases">
        <title>Complete genome sequence of Candidatus Uab amorphum.</title>
        <authorList>
            <person name="Shiratori T."/>
            <person name="Suzuki S."/>
            <person name="Kakizawa Y."/>
            <person name="Ishida K."/>
        </authorList>
    </citation>
    <scope>NUCLEOTIDE SEQUENCE [LARGE SCALE GENOMIC DNA]</scope>
    <source>
        <strain evidence="3 4">SRT547</strain>
    </source>
</reference>
<proteinExistence type="predicted"/>
<dbReference type="Gene3D" id="3.30.450.40">
    <property type="match status" value="1"/>
</dbReference>
<evidence type="ECO:0000259" key="2">
    <source>
        <dbReference type="SMART" id="SM00065"/>
    </source>
</evidence>
<evidence type="ECO:0000313" key="3">
    <source>
        <dbReference type="EMBL" id="BBM83132.1"/>
    </source>
</evidence>